<accession>A0AAU6RC59</accession>
<evidence type="ECO:0008006" key="2">
    <source>
        <dbReference type="Google" id="ProtNLM"/>
    </source>
</evidence>
<sequence length="82" mass="9496">MDNLFTNIDPQLFAAAYIQTVENSLTINDFDGDSHAFQKYKNERVQKFLIEYAFAHNTAVIAKEGYLDSLNQMSESYQTEDY</sequence>
<protein>
    <recommendedName>
        <fullName evidence="2">Phage protein</fullName>
    </recommendedName>
</protein>
<dbReference type="EMBL" id="CP124577">
    <property type="protein sequence ID" value="WZE67626.1"/>
    <property type="molecule type" value="Genomic_DNA"/>
</dbReference>
<dbReference type="AlphaFoldDB" id="A0AAU6RC59"/>
<name>A0AAU6RC59_9STAP</name>
<reference evidence="1" key="1">
    <citation type="submission" date="2023-04" db="EMBL/GenBank/DDBJ databases">
        <title>Macrococci isolated from food, foodproducing animals, and human clinical materials.</title>
        <authorList>
            <person name="Maslanova I."/>
            <person name="Svec P."/>
            <person name="Sedlacek I."/>
            <person name="Novakova D."/>
            <person name="Keller J.E."/>
            <person name="Schwendener S."/>
            <person name="Finstrlova A."/>
            <person name="Botka T."/>
            <person name="Kovarovic V."/>
            <person name="Petras P."/>
            <person name="Perreten V."/>
            <person name="Pantucek R."/>
        </authorList>
    </citation>
    <scope>NUCLEOTIDE SEQUENCE</scope>
    <source>
        <strain evidence="1">NRL/St 21/332</strain>
    </source>
</reference>
<evidence type="ECO:0000313" key="1">
    <source>
        <dbReference type="EMBL" id="WZE67626.1"/>
    </source>
</evidence>
<dbReference type="RefSeq" id="WP_420494405.1">
    <property type="nucleotide sequence ID" value="NZ_CP124577.1"/>
</dbReference>
<organism evidence="1">
    <name type="scientific">Macrococcus psychrotolerans</name>
    <dbReference type="NCBI Taxonomy" id="3039389"/>
    <lineage>
        <taxon>Bacteria</taxon>
        <taxon>Bacillati</taxon>
        <taxon>Bacillota</taxon>
        <taxon>Bacilli</taxon>
        <taxon>Bacillales</taxon>
        <taxon>Staphylococcaceae</taxon>
        <taxon>Macrococcus</taxon>
    </lineage>
</organism>
<proteinExistence type="predicted"/>
<gene>
    <name evidence="1" type="ORF">QA541_05010</name>
</gene>